<proteinExistence type="predicted"/>
<keyword evidence="1" id="KW-0732">Signal</keyword>
<name>A0A8E6B600_9BACT</name>
<protein>
    <submittedName>
        <fullName evidence="2">BBP7 family outer membrane beta-barrel protein</fullName>
    </submittedName>
</protein>
<evidence type="ECO:0000313" key="2">
    <source>
        <dbReference type="EMBL" id="QVL31914.1"/>
    </source>
</evidence>
<organism evidence="2 3">
    <name type="scientific">Telmatocola sphagniphila</name>
    <dbReference type="NCBI Taxonomy" id="1123043"/>
    <lineage>
        <taxon>Bacteria</taxon>
        <taxon>Pseudomonadati</taxon>
        <taxon>Planctomycetota</taxon>
        <taxon>Planctomycetia</taxon>
        <taxon>Gemmatales</taxon>
        <taxon>Gemmataceae</taxon>
    </lineage>
</organism>
<sequence length="470" mass="50003">MKSWLRSISAVGAGLLVGSAAQAQSEPSKHPLEPAGYVQPPSSIPGFSDFFPAQNPLQVPPAGAGVPANQPLQYEAEPDINGKPKVYHEPNTCPWFPVLDRIIFGDAIFVQPYLNGNYTAWTMRSAQIPFAIATTSVSGLRQGTIGDPDTRIVLGNSKLDFGTYSGPAISGGAWFANSDVGLETSYFTLGKQSVSGGVTGAQFPVLARPFYDTNIGGENVLTISSPGLFSNGSVAYSASSQMWGIDIDAVFRLANNENSKFDLIVGGKYMRLQEDLYISSSSTGDPINGVINFAGNTYLGSNTLVVVDGTKTIVQFYGGTVGSRYSYTIGQFTLTGTAKVTLGEEQSTIIGQGQTILNPGVGQSTANGGLTVVGLNNTRRQDDKIAWMPEVGAGVTWSPLTWASFNLGYNFAYLSRVARPGDQFDRNVNPTLIPASSTYGVPFGSASPSPRVDTSDMWFSSFNFGITIRF</sequence>
<evidence type="ECO:0000313" key="3">
    <source>
        <dbReference type="Proteomes" id="UP000676194"/>
    </source>
</evidence>
<dbReference type="KEGG" id="tsph:KIH39_24260"/>
<dbReference type="Proteomes" id="UP000676194">
    <property type="component" value="Chromosome"/>
</dbReference>
<feature type="signal peptide" evidence="1">
    <location>
        <begin position="1"/>
        <end position="23"/>
    </location>
</feature>
<evidence type="ECO:0000256" key="1">
    <source>
        <dbReference type="SAM" id="SignalP"/>
    </source>
</evidence>
<feature type="chain" id="PRO_5034141712" evidence="1">
    <location>
        <begin position="24"/>
        <end position="470"/>
    </location>
</feature>
<dbReference type="Pfam" id="PF07585">
    <property type="entry name" value="BBP7"/>
    <property type="match status" value="1"/>
</dbReference>
<dbReference type="RefSeq" id="WP_213496368.1">
    <property type="nucleotide sequence ID" value="NZ_CP074694.1"/>
</dbReference>
<keyword evidence="3" id="KW-1185">Reference proteome</keyword>
<reference evidence="2" key="1">
    <citation type="submission" date="2021-05" db="EMBL/GenBank/DDBJ databases">
        <title>Complete genome sequence of the cellulolytic planctomycete Telmatocola sphagniphila SP2T and characterization of the first cellulase from planctomycetes.</title>
        <authorList>
            <person name="Rakitin A.L."/>
            <person name="Beletsky A.V."/>
            <person name="Naumoff D.G."/>
            <person name="Kulichevskaya I.S."/>
            <person name="Mardanov A.V."/>
            <person name="Ravin N.V."/>
            <person name="Dedysh S.N."/>
        </authorList>
    </citation>
    <scope>NUCLEOTIDE SEQUENCE</scope>
    <source>
        <strain evidence="2">SP2T</strain>
    </source>
</reference>
<gene>
    <name evidence="2" type="ORF">KIH39_24260</name>
</gene>
<dbReference type="EMBL" id="CP074694">
    <property type="protein sequence ID" value="QVL31914.1"/>
    <property type="molecule type" value="Genomic_DNA"/>
</dbReference>
<accession>A0A8E6B600</accession>
<dbReference type="InterPro" id="IPR011446">
    <property type="entry name" value="BBP7"/>
</dbReference>
<dbReference type="AlphaFoldDB" id="A0A8E6B600"/>